<dbReference type="AlphaFoldDB" id="A0A7S3DJC3"/>
<dbReference type="Pfam" id="PF00248">
    <property type="entry name" value="Aldo_ket_red"/>
    <property type="match status" value="1"/>
</dbReference>
<evidence type="ECO:0000259" key="4">
    <source>
        <dbReference type="Pfam" id="PF00248"/>
    </source>
</evidence>
<dbReference type="PANTHER" id="PTHR43827:SF3">
    <property type="entry name" value="NADP-DEPENDENT OXIDOREDUCTASE DOMAIN-CONTAINING PROTEIN"/>
    <property type="match status" value="1"/>
</dbReference>
<proteinExistence type="inferred from homology"/>
<sequence length="360" mass="40411">MANPSSFTLSSGHVMPAVGLGTFRVKGEDCYNIVREALRVGYRLIDTASVYRNEKEVGDAIRDSGIPREEVFVTTKLSPRDQHGYEAAMRAMRMSISRLNVGYIDLFLIHWPGRSGKRLEPKDNYQMRMESWHALEDLVEEGVVRSIGVSNYTQRHIEQMLTGTYTNAKDGSTRAIVIPPSVNQVELHPLYPQTPLRRYCDLKGIHVQAYSSLGQGDERLLKHPLLEYASRKCDVSPFHLLLHWGLSIGCSVLPRTSNIERVESNLISTQPDHAFPSYLSLLSSLVAESDSIHSEGGREGMHGGGRGNIDPSCACPRSKRREVVVERVGEKRVAMYESVIGCDIDQLQPIKFCWDPQDIE</sequence>
<dbReference type="PANTHER" id="PTHR43827">
    <property type="entry name" value="2,5-DIKETO-D-GLUCONIC ACID REDUCTASE"/>
    <property type="match status" value="1"/>
</dbReference>
<evidence type="ECO:0000256" key="1">
    <source>
        <dbReference type="ARBA" id="ARBA00007905"/>
    </source>
</evidence>
<protein>
    <recommendedName>
        <fullName evidence="4">NADP-dependent oxidoreductase domain-containing protein</fullName>
    </recommendedName>
</protein>
<keyword evidence="2" id="KW-0521">NADP</keyword>
<dbReference type="PROSITE" id="PS00062">
    <property type="entry name" value="ALDOKETO_REDUCTASE_2"/>
    <property type="match status" value="1"/>
</dbReference>
<organism evidence="5">
    <name type="scientific">Palpitomonas bilix</name>
    <dbReference type="NCBI Taxonomy" id="652834"/>
    <lineage>
        <taxon>Eukaryota</taxon>
        <taxon>Eukaryota incertae sedis</taxon>
    </lineage>
</organism>
<dbReference type="FunFam" id="3.20.20.100:FF:000002">
    <property type="entry name" value="2,5-diketo-D-gluconic acid reductase A"/>
    <property type="match status" value="1"/>
</dbReference>
<dbReference type="InterPro" id="IPR020471">
    <property type="entry name" value="AKR"/>
</dbReference>
<dbReference type="EMBL" id="HBIB01033995">
    <property type="protein sequence ID" value="CAE0259795.1"/>
    <property type="molecule type" value="Transcribed_RNA"/>
</dbReference>
<evidence type="ECO:0000256" key="2">
    <source>
        <dbReference type="ARBA" id="ARBA00022857"/>
    </source>
</evidence>
<keyword evidence="3" id="KW-0560">Oxidoreductase</keyword>
<reference evidence="5" key="1">
    <citation type="submission" date="2021-01" db="EMBL/GenBank/DDBJ databases">
        <authorList>
            <person name="Corre E."/>
            <person name="Pelletier E."/>
            <person name="Niang G."/>
            <person name="Scheremetjew M."/>
            <person name="Finn R."/>
            <person name="Kale V."/>
            <person name="Holt S."/>
            <person name="Cochrane G."/>
            <person name="Meng A."/>
            <person name="Brown T."/>
            <person name="Cohen L."/>
        </authorList>
    </citation>
    <scope>NUCLEOTIDE SEQUENCE</scope>
    <source>
        <strain evidence="5">NIES-2562</strain>
    </source>
</reference>
<evidence type="ECO:0000313" key="5">
    <source>
        <dbReference type="EMBL" id="CAE0259795.1"/>
    </source>
</evidence>
<dbReference type="InterPro" id="IPR023210">
    <property type="entry name" value="NADP_OxRdtase_dom"/>
</dbReference>
<dbReference type="Gene3D" id="3.20.20.100">
    <property type="entry name" value="NADP-dependent oxidoreductase domain"/>
    <property type="match status" value="1"/>
</dbReference>
<comment type="similarity">
    <text evidence="1">Belongs to the aldo/keto reductase family.</text>
</comment>
<gene>
    <name evidence="5" type="ORF">PBIL07802_LOCUS22071</name>
</gene>
<dbReference type="InterPro" id="IPR036812">
    <property type="entry name" value="NAD(P)_OxRdtase_dom_sf"/>
</dbReference>
<dbReference type="SUPFAM" id="SSF51430">
    <property type="entry name" value="NAD(P)-linked oxidoreductase"/>
    <property type="match status" value="1"/>
</dbReference>
<dbReference type="PRINTS" id="PR00069">
    <property type="entry name" value="ALDKETRDTASE"/>
</dbReference>
<dbReference type="InterPro" id="IPR018170">
    <property type="entry name" value="Aldo/ket_reductase_CS"/>
</dbReference>
<accession>A0A7S3DJC3</accession>
<name>A0A7S3DJC3_9EUKA</name>
<evidence type="ECO:0000256" key="3">
    <source>
        <dbReference type="ARBA" id="ARBA00023002"/>
    </source>
</evidence>
<dbReference type="GO" id="GO:0016616">
    <property type="term" value="F:oxidoreductase activity, acting on the CH-OH group of donors, NAD or NADP as acceptor"/>
    <property type="evidence" value="ECO:0007669"/>
    <property type="project" value="UniProtKB-ARBA"/>
</dbReference>
<dbReference type="PROSITE" id="PS00798">
    <property type="entry name" value="ALDOKETO_REDUCTASE_1"/>
    <property type="match status" value="1"/>
</dbReference>
<feature type="domain" description="NADP-dependent oxidoreductase" evidence="4">
    <location>
        <begin position="18"/>
        <end position="266"/>
    </location>
</feature>